<feature type="transmembrane region" description="Helical" evidence="6">
    <location>
        <begin position="42"/>
        <end position="61"/>
    </location>
</feature>
<dbReference type="InterPro" id="IPR051784">
    <property type="entry name" value="Nod_factor_ABC_transporter"/>
</dbReference>
<feature type="domain" description="ABC-2 type transporter transmembrane" evidence="7">
    <location>
        <begin position="33"/>
        <end position="220"/>
    </location>
</feature>
<evidence type="ECO:0000256" key="5">
    <source>
        <dbReference type="ARBA" id="ARBA00023251"/>
    </source>
</evidence>
<evidence type="ECO:0000313" key="8">
    <source>
        <dbReference type="EMBL" id="MCS7481082.1"/>
    </source>
</evidence>
<dbReference type="GO" id="GO:0140359">
    <property type="term" value="F:ABC-type transporter activity"/>
    <property type="evidence" value="ECO:0007669"/>
    <property type="project" value="InterPro"/>
</dbReference>
<proteinExistence type="predicted"/>
<keyword evidence="9" id="KW-1185">Reference proteome</keyword>
<keyword evidence="2 6" id="KW-0812">Transmembrane</keyword>
<dbReference type="PANTHER" id="PTHR43229:SF2">
    <property type="entry name" value="NODULATION PROTEIN J"/>
    <property type="match status" value="1"/>
</dbReference>
<keyword evidence="5" id="KW-0046">Antibiotic resistance</keyword>
<dbReference type="Proteomes" id="UP001141259">
    <property type="component" value="Unassembled WGS sequence"/>
</dbReference>
<evidence type="ECO:0000313" key="9">
    <source>
        <dbReference type="Proteomes" id="UP001141259"/>
    </source>
</evidence>
<comment type="caution">
    <text evidence="8">The sequence shown here is derived from an EMBL/GenBank/DDBJ whole genome shotgun (WGS) entry which is preliminary data.</text>
</comment>
<feature type="transmembrane region" description="Helical" evidence="6">
    <location>
        <begin position="234"/>
        <end position="255"/>
    </location>
</feature>
<name>A0A9X3AH74_9PSEU</name>
<feature type="transmembrane region" description="Helical" evidence="6">
    <location>
        <begin position="147"/>
        <end position="167"/>
    </location>
</feature>
<evidence type="ECO:0000256" key="4">
    <source>
        <dbReference type="ARBA" id="ARBA00023136"/>
    </source>
</evidence>
<dbReference type="GO" id="GO:0046677">
    <property type="term" value="P:response to antibiotic"/>
    <property type="evidence" value="ECO:0007669"/>
    <property type="project" value="UniProtKB-KW"/>
</dbReference>
<feature type="transmembrane region" description="Helical" evidence="6">
    <location>
        <begin position="108"/>
        <end position="135"/>
    </location>
</feature>
<comment type="subcellular location">
    <subcellularLocation>
        <location evidence="1">Membrane</location>
        <topology evidence="1">Multi-pass membrane protein</topology>
    </subcellularLocation>
</comment>
<accession>A0A9X3AH74</accession>
<feature type="transmembrane region" description="Helical" evidence="6">
    <location>
        <begin position="67"/>
        <end position="87"/>
    </location>
</feature>
<evidence type="ECO:0000256" key="1">
    <source>
        <dbReference type="ARBA" id="ARBA00004141"/>
    </source>
</evidence>
<dbReference type="PIRSF" id="PIRSF006648">
    <property type="entry name" value="DrrB"/>
    <property type="match status" value="1"/>
</dbReference>
<evidence type="ECO:0000256" key="6">
    <source>
        <dbReference type="SAM" id="Phobius"/>
    </source>
</evidence>
<dbReference type="Pfam" id="PF01061">
    <property type="entry name" value="ABC2_membrane"/>
    <property type="match status" value="1"/>
</dbReference>
<evidence type="ECO:0000256" key="2">
    <source>
        <dbReference type="ARBA" id="ARBA00022692"/>
    </source>
</evidence>
<dbReference type="InterPro" id="IPR000412">
    <property type="entry name" value="ABC_2_transport"/>
</dbReference>
<keyword evidence="4 6" id="KW-0472">Membrane</keyword>
<dbReference type="PANTHER" id="PTHR43229">
    <property type="entry name" value="NODULATION PROTEIN J"/>
    <property type="match status" value="1"/>
</dbReference>
<keyword evidence="3 6" id="KW-1133">Transmembrane helix</keyword>
<organism evidence="8 9">
    <name type="scientific">Umezawaea endophytica</name>
    <dbReference type="NCBI Taxonomy" id="1654476"/>
    <lineage>
        <taxon>Bacteria</taxon>
        <taxon>Bacillati</taxon>
        <taxon>Actinomycetota</taxon>
        <taxon>Actinomycetes</taxon>
        <taxon>Pseudonocardiales</taxon>
        <taxon>Pseudonocardiaceae</taxon>
        <taxon>Umezawaea</taxon>
    </lineage>
</organism>
<reference evidence="8" key="1">
    <citation type="submission" date="2022-08" db="EMBL/GenBank/DDBJ databases">
        <authorList>
            <person name="Tistechok S."/>
            <person name="Samborskyy M."/>
            <person name="Roman I."/>
        </authorList>
    </citation>
    <scope>NUCLEOTIDE SEQUENCE</scope>
    <source>
        <strain evidence="8">DSM 103496</strain>
    </source>
</reference>
<dbReference type="RefSeq" id="WP_259626571.1">
    <property type="nucleotide sequence ID" value="NZ_JANYMP010000016.1"/>
</dbReference>
<sequence>MSTTAVDLPADPVAARRPVSLTRVFAVELADDLRGVVREPTALFFSIVMPVGFFVLFASMFGKQNSGMLATFGTFGVLAVTLMNPGMGVAKDRERGWLRAKQVSAVPVGVTLAAKVAAAFPYAVGVLVAMAVAAAATGSLAVTPGQLARLALVLVLGAFPFALLGLAIGFQASTNASAAILNAILMPSAIFSGLWMPLEFLPAFFGHVAPFLPSYHLARIALAQIGPGEVLSHALVLLGMTAVTGALAALSYRFARP</sequence>
<dbReference type="GO" id="GO:0043190">
    <property type="term" value="C:ATP-binding cassette (ABC) transporter complex"/>
    <property type="evidence" value="ECO:0007669"/>
    <property type="project" value="InterPro"/>
</dbReference>
<evidence type="ECO:0000256" key="3">
    <source>
        <dbReference type="ARBA" id="ARBA00022989"/>
    </source>
</evidence>
<feature type="transmembrane region" description="Helical" evidence="6">
    <location>
        <begin position="179"/>
        <end position="198"/>
    </location>
</feature>
<protein>
    <submittedName>
        <fullName evidence="8">ABC transporter permease</fullName>
    </submittedName>
</protein>
<evidence type="ECO:0000259" key="7">
    <source>
        <dbReference type="Pfam" id="PF01061"/>
    </source>
</evidence>
<dbReference type="InterPro" id="IPR013525">
    <property type="entry name" value="ABC2_TM"/>
</dbReference>
<dbReference type="EMBL" id="JANYMP010000016">
    <property type="protein sequence ID" value="MCS7481082.1"/>
    <property type="molecule type" value="Genomic_DNA"/>
</dbReference>
<gene>
    <name evidence="8" type="ORF">NZH93_29865</name>
</gene>
<dbReference type="AlphaFoldDB" id="A0A9X3AH74"/>